<keyword evidence="2" id="KW-1185">Reference proteome</keyword>
<reference evidence="1 2" key="1">
    <citation type="submission" date="2012-05" db="EMBL/GenBank/DDBJ databases">
        <title>Recombination and specialization in a pathogen metapopulation.</title>
        <authorList>
            <person name="Gardiner A."/>
            <person name="Kemen E."/>
            <person name="Schultz-Larsen T."/>
            <person name="MacLean D."/>
            <person name="Van Oosterhout C."/>
            <person name="Jones J.D.G."/>
        </authorList>
    </citation>
    <scope>NUCLEOTIDE SEQUENCE [LARGE SCALE GENOMIC DNA]</scope>
    <source>
        <strain evidence="1 2">Ac Nc2</strain>
    </source>
</reference>
<accession>A0A024FWA6</accession>
<comment type="caution">
    <text evidence="1">The sequence shown here is derived from an EMBL/GenBank/DDBJ whole genome shotgun (WGS) entry which is preliminary data.</text>
</comment>
<organism evidence="1 2">
    <name type="scientific">Albugo candida</name>
    <dbReference type="NCBI Taxonomy" id="65357"/>
    <lineage>
        <taxon>Eukaryota</taxon>
        <taxon>Sar</taxon>
        <taxon>Stramenopiles</taxon>
        <taxon>Oomycota</taxon>
        <taxon>Peronosporomycetes</taxon>
        <taxon>Albuginales</taxon>
        <taxon>Albuginaceae</taxon>
        <taxon>Albugo</taxon>
    </lineage>
</organism>
<dbReference type="Proteomes" id="UP000053237">
    <property type="component" value="Unassembled WGS sequence"/>
</dbReference>
<gene>
    <name evidence="1" type="ORF">BN9_120610</name>
</gene>
<name>A0A024FWA6_9STRA</name>
<dbReference type="EMBL" id="CAIX01000467">
    <property type="protein sequence ID" value="CCI10934.1"/>
    <property type="molecule type" value="Genomic_DNA"/>
</dbReference>
<dbReference type="AlphaFoldDB" id="A0A024FWA6"/>
<sequence length="421" mass="48843">MCYSPHPRKGLVLFRPNSKEIPSQSTRWKHNHNAVWNERISIHSDVNFSQICTQNPILMSMSNRYGTKRAFISNFAPRVSLSRCNAEMSYRMGICATCSDRLHSRNNELKRLQPQVKVVKGEKKALPRMSQMTAQRRGNNISQWSAFDIRLSYEEIVAEKRATPIQLQRAVKTLREHQDTWTDTESALRLQVDTQKRSMLYTFGSYGRTGNFEQLAFKSERDTLLEIRLLTWQRIEGSIQSWLNSVCLPRASNYVCKQCSFCSYRAIFSRVDYIYHCSKFRRNHFVLLIICSFSNIFGNNIHVDHGKVYLLLHLIAATSVVAQSEEKKECPFTKPLKCSLDDSFFKLSFAMVANPQQQLAYSRKGSGSLPLKMKLNLAAFNERCDKFQYHFNGAKFQTINGHFTKSRLQSYKNDQVHECTY</sequence>
<proteinExistence type="predicted"/>
<evidence type="ECO:0000313" key="1">
    <source>
        <dbReference type="EMBL" id="CCI10934.1"/>
    </source>
</evidence>
<evidence type="ECO:0000313" key="2">
    <source>
        <dbReference type="Proteomes" id="UP000053237"/>
    </source>
</evidence>
<dbReference type="InParanoid" id="A0A024FWA6"/>
<protein>
    <submittedName>
        <fullName evidence="1">Uncharacterized protein</fullName>
    </submittedName>
</protein>